<dbReference type="InterPro" id="IPR043519">
    <property type="entry name" value="NT_sf"/>
</dbReference>
<dbReference type="InterPro" id="IPR054708">
    <property type="entry name" value="MTPAP-like_central"/>
</dbReference>
<dbReference type="CDD" id="cd05402">
    <property type="entry name" value="NT_PAP_TUTase"/>
    <property type="match status" value="1"/>
</dbReference>
<gene>
    <name evidence="4" type="ORF">KP509_03G027900</name>
</gene>
<dbReference type="Pfam" id="PF22600">
    <property type="entry name" value="MTPAP-like_central"/>
    <property type="match status" value="1"/>
</dbReference>
<dbReference type="Pfam" id="PF26180">
    <property type="entry name" value="PAP-OAS1"/>
    <property type="match status" value="1"/>
</dbReference>
<keyword evidence="5" id="KW-1185">Reference proteome</keyword>
<evidence type="ECO:0000259" key="2">
    <source>
        <dbReference type="Pfam" id="PF22600"/>
    </source>
</evidence>
<evidence type="ECO:0000256" key="1">
    <source>
        <dbReference type="SAM" id="MobiDB-lite"/>
    </source>
</evidence>
<dbReference type="EMBL" id="CM035408">
    <property type="protein sequence ID" value="KAH7441181.1"/>
    <property type="molecule type" value="Genomic_DNA"/>
</dbReference>
<organism evidence="4 5">
    <name type="scientific">Ceratopteris richardii</name>
    <name type="common">Triangle waterfern</name>
    <dbReference type="NCBI Taxonomy" id="49495"/>
    <lineage>
        <taxon>Eukaryota</taxon>
        <taxon>Viridiplantae</taxon>
        <taxon>Streptophyta</taxon>
        <taxon>Embryophyta</taxon>
        <taxon>Tracheophyta</taxon>
        <taxon>Polypodiopsida</taxon>
        <taxon>Polypodiidae</taxon>
        <taxon>Polypodiales</taxon>
        <taxon>Pteridineae</taxon>
        <taxon>Pteridaceae</taxon>
        <taxon>Parkerioideae</taxon>
        <taxon>Ceratopteris</taxon>
    </lineage>
</organism>
<comment type="caution">
    <text evidence="4">The sequence shown here is derived from an EMBL/GenBank/DDBJ whole genome shotgun (WGS) entry which is preliminary data.</text>
</comment>
<proteinExistence type="predicted"/>
<feature type="compositionally biased region" description="Basic and acidic residues" evidence="1">
    <location>
        <begin position="794"/>
        <end position="809"/>
    </location>
</feature>
<feature type="compositionally biased region" description="Polar residues" evidence="1">
    <location>
        <begin position="441"/>
        <end position="465"/>
    </location>
</feature>
<evidence type="ECO:0000259" key="3">
    <source>
        <dbReference type="Pfam" id="PF26180"/>
    </source>
</evidence>
<feature type="compositionally biased region" description="Polar residues" evidence="1">
    <location>
        <begin position="492"/>
        <end position="517"/>
    </location>
</feature>
<reference evidence="4" key="1">
    <citation type="submission" date="2021-08" db="EMBL/GenBank/DDBJ databases">
        <title>WGS assembly of Ceratopteris richardii.</title>
        <authorList>
            <person name="Marchant D.B."/>
            <person name="Chen G."/>
            <person name="Jenkins J."/>
            <person name="Shu S."/>
            <person name="Leebens-Mack J."/>
            <person name="Grimwood J."/>
            <person name="Schmutz J."/>
            <person name="Soltis P."/>
            <person name="Soltis D."/>
            <person name="Chen Z.-H."/>
        </authorList>
    </citation>
    <scope>NUCLEOTIDE SEQUENCE</scope>
    <source>
        <strain evidence="4">Whitten #5841</strain>
        <tissue evidence="4">Leaf</tissue>
    </source>
</reference>
<dbReference type="Gene3D" id="3.30.460.10">
    <property type="entry name" value="Beta Polymerase, domain 2"/>
    <property type="match status" value="1"/>
</dbReference>
<dbReference type="SUPFAM" id="SSF81301">
    <property type="entry name" value="Nucleotidyltransferase"/>
    <property type="match status" value="1"/>
</dbReference>
<sequence>MGHHVPKDPLLEGSLFSSSEYDELWRHAEEKTATILSRIQPSRQSEECRQRVVSYVGSLLEREIQCKVFSFGSVPLKTYLPDGDIDLTAVCLNPFYNQQHHVWAERVCQILEHEERIHVKEVKCIHAEVPVVKCLVENIIVDITFNQLGGLSTLCFLEEVDKIIGKDHLFKKSIILVKAWCFYESRILGAHHGLLSTYSLEVLVLYIFHVYHHLLRGPLEVLYRFIKFFSRFDWEEFCLSPAGPVRLDELHMMNDAIFLNSHGSKLLSNEFLSACRERYGTLLENNQGKTFSRKFMNLVDPLRPFNNLGRSVNSGNLVRIYSAFAYGAARLEKLLQSSKDHVTENLASFFRNTQKHCEGQRPDAGLFSFQGSSACDGESRKSTSKRIPFMSGNPHNLDYDDKHMVSGNKPGIDISAFAKDAAKPSDPNASFERMVVQNNECAHGSPSSSEAHEQVPSTEMQSSSPARKEDEEEFDFQKDVYRLTSVLKLDSSPMSSSETASCGSEELSLQSHANSSEADCRETDTAILEGDYDACLDNLRCAQVQVVHLTAQAHIHSGILSWGDPGRSILFHNSVGRNLPIHGNMPCLPNGPIFTNLPKNQKGTGTFLPTVNTSFERDRRGYSNGLRSPRRNIDSVNLASQNTSLAFKSRSTMPRRRDGQNRSKSRRVPDDKVREIQGLSTEDTASGNVHSATMSVPDDFSVLLQGHVEDGPERLPVLDHVTRSRESGLVPASQSNKDISIESLEFGSFGPGFLAGGLQSLSESKEHVESFVQARRFSSPADVLDIGDTSKIGNHSDKHQSAYSLKDEDFPPLPLSSPTAAGGERITSHAHDRYHPVRFLAHSCSPTKIV</sequence>
<evidence type="ECO:0008006" key="6">
    <source>
        <dbReference type="Google" id="ProtNLM"/>
    </source>
</evidence>
<name>A0A8T2UY69_CERRI</name>
<feature type="region of interest" description="Disordered" evidence="1">
    <location>
        <begin position="492"/>
        <end position="519"/>
    </location>
</feature>
<feature type="region of interest" description="Disordered" evidence="1">
    <location>
        <begin position="788"/>
        <end position="824"/>
    </location>
</feature>
<evidence type="ECO:0000313" key="5">
    <source>
        <dbReference type="Proteomes" id="UP000825935"/>
    </source>
</evidence>
<dbReference type="SUPFAM" id="SSF81631">
    <property type="entry name" value="PAP/OAS1 substrate-binding domain"/>
    <property type="match status" value="1"/>
</dbReference>
<dbReference type="AlphaFoldDB" id="A0A8T2UY69"/>
<dbReference type="PANTHER" id="PTHR45979">
    <property type="entry name" value="PAP/OAS1 SUBSTRATE-BINDING DOMAIN SUPERFAMILY"/>
    <property type="match status" value="1"/>
</dbReference>
<dbReference type="OrthoDB" id="273917at2759"/>
<feature type="domain" description="PAP/OAS1 substrate-binding-related" evidence="3">
    <location>
        <begin position="164"/>
        <end position="353"/>
    </location>
</feature>
<protein>
    <recommendedName>
        <fullName evidence="6">Polymerase nucleotidyl transferase domain-containing protein</fullName>
    </recommendedName>
</protein>
<feature type="domain" description="Poly(A) RNA polymerase mitochondrial-like central palm" evidence="2">
    <location>
        <begin position="31"/>
        <end position="152"/>
    </location>
</feature>
<dbReference type="InterPro" id="IPR058920">
    <property type="entry name" value="PAP-OAS1-bd-rel"/>
</dbReference>
<feature type="compositionally biased region" description="Basic and acidic residues" evidence="1">
    <location>
        <begin position="655"/>
        <end position="675"/>
    </location>
</feature>
<evidence type="ECO:0000313" key="4">
    <source>
        <dbReference type="EMBL" id="KAH7441181.1"/>
    </source>
</evidence>
<feature type="region of interest" description="Disordered" evidence="1">
    <location>
        <begin position="441"/>
        <end position="475"/>
    </location>
</feature>
<feature type="compositionally biased region" description="Polar residues" evidence="1">
    <location>
        <begin position="678"/>
        <end position="692"/>
    </location>
</feature>
<accession>A0A8T2UY69</accession>
<dbReference type="InterPro" id="IPR058921">
    <property type="entry name" value="PAP/OAS1-rel"/>
</dbReference>
<dbReference type="Gene3D" id="1.10.1410.10">
    <property type="match status" value="1"/>
</dbReference>
<dbReference type="Proteomes" id="UP000825935">
    <property type="component" value="Chromosome 3"/>
</dbReference>
<dbReference type="PANTHER" id="PTHR45979:SF30">
    <property type="entry name" value="NUCLEOTIDYLTRANSFERASE"/>
    <property type="match status" value="1"/>
</dbReference>
<feature type="region of interest" description="Disordered" evidence="1">
    <location>
        <begin position="646"/>
        <end position="692"/>
    </location>
</feature>